<dbReference type="GO" id="GO:0046872">
    <property type="term" value="F:metal ion binding"/>
    <property type="evidence" value="ECO:0007669"/>
    <property type="project" value="UniProtKB-KW"/>
</dbReference>
<dbReference type="NCBIfam" id="TIGR00040">
    <property type="entry name" value="yfcE"/>
    <property type="match status" value="1"/>
</dbReference>
<keyword evidence="2" id="KW-0479">Metal-binding</keyword>
<dbReference type="Proteomes" id="UP000535020">
    <property type="component" value="Unassembled WGS sequence"/>
</dbReference>
<evidence type="ECO:0000256" key="1">
    <source>
        <dbReference type="ARBA" id="ARBA00008950"/>
    </source>
</evidence>
<sequence length="165" mass="18665">MKKILLLSDTHGHIDDVILKYVSQADEVWHAGDIGNLAVTDAIKAIKPLRAVYGNIDGATARLEFPLHNRFFCENVDVWITHIGGYPDKYNPELRDELRKNPPKIFICGHSHILKVMFDKKLGLLHLNPGAAGKSGFHQVRTMLRFTIDGENIRDMEIVELGKRV</sequence>
<dbReference type="RefSeq" id="WP_176004244.1">
    <property type="nucleotide sequence ID" value="NZ_JABWMI010000001.1"/>
</dbReference>
<name>A0A7Y8XZ55_9FLAO</name>
<dbReference type="EMBL" id="JACBJI010000001">
    <property type="protein sequence ID" value="NYA69427.1"/>
    <property type="molecule type" value="Genomic_DNA"/>
</dbReference>
<evidence type="ECO:0000259" key="3">
    <source>
        <dbReference type="Pfam" id="PF12850"/>
    </source>
</evidence>
<evidence type="ECO:0000313" key="4">
    <source>
        <dbReference type="EMBL" id="NYA69427.1"/>
    </source>
</evidence>
<comment type="similarity">
    <text evidence="1 2">Belongs to the metallophosphoesterase superfamily. YfcE family.</text>
</comment>
<dbReference type="EC" id="3.1.4.-" evidence="2"/>
<dbReference type="SUPFAM" id="SSF56300">
    <property type="entry name" value="Metallo-dependent phosphatases"/>
    <property type="match status" value="1"/>
</dbReference>
<organism evidence="4 5">
    <name type="scientific">Flavobacterium agri</name>
    <dbReference type="NCBI Taxonomy" id="2743471"/>
    <lineage>
        <taxon>Bacteria</taxon>
        <taxon>Pseudomonadati</taxon>
        <taxon>Bacteroidota</taxon>
        <taxon>Flavobacteriia</taxon>
        <taxon>Flavobacteriales</taxon>
        <taxon>Flavobacteriaceae</taxon>
        <taxon>Flavobacterium</taxon>
    </lineage>
</organism>
<dbReference type="Gene3D" id="3.60.21.10">
    <property type="match status" value="1"/>
</dbReference>
<dbReference type="AlphaFoldDB" id="A0A7Y8XZ55"/>
<protein>
    <recommendedName>
        <fullName evidence="2">Phosphoesterase</fullName>
        <ecNumber evidence="2">3.1.4.-</ecNumber>
    </recommendedName>
</protein>
<feature type="domain" description="Calcineurin-like phosphoesterase" evidence="3">
    <location>
        <begin position="3"/>
        <end position="149"/>
    </location>
</feature>
<keyword evidence="5" id="KW-1185">Reference proteome</keyword>
<gene>
    <name evidence="4" type="ORF">HZF10_00730</name>
</gene>
<comment type="cofactor">
    <cofactor evidence="2">
        <name>a divalent metal cation</name>
        <dbReference type="ChEBI" id="CHEBI:60240"/>
    </cofactor>
</comment>
<evidence type="ECO:0000313" key="5">
    <source>
        <dbReference type="Proteomes" id="UP000535020"/>
    </source>
</evidence>
<accession>A0A7Y8XZ55</accession>
<comment type="caution">
    <text evidence="4">The sequence shown here is derived from an EMBL/GenBank/DDBJ whole genome shotgun (WGS) entry which is preliminary data.</text>
</comment>
<reference evidence="4 5" key="1">
    <citation type="submission" date="2020-07" db="EMBL/GenBank/DDBJ databases">
        <authorList>
            <person name="Sun Q."/>
        </authorList>
    </citation>
    <scope>NUCLEOTIDE SEQUENCE [LARGE SCALE GENOMIC DNA]</scope>
    <source>
        <strain evidence="4 5">MAH-1</strain>
    </source>
</reference>
<dbReference type="InterPro" id="IPR024654">
    <property type="entry name" value="Calcineurin-like_PHP_lpxH"/>
</dbReference>
<dbReference type="Pfam" id="PF12850">
    <property type="entry name" value="Metallophos_2"/>
    <property type="match status" value="1"/>
</dbReference>
<dbReference type="InterPro" id="IPR000979">
    <property type="entry name" value="Phosphodiesterase_MJ0936/Vps29"/>
</dbReference>
<dbReference type="InterPro" id="IPR029052">
    <property type="entry name" value="Metallo-depent_PP-like"/>
</dbReference>
<evidence type="ECO:0000256" key="2">
    <source>
        <dbReference type="RuleBase" id="RU362039"/>
    </source>
</evidence>
<dbReference type="GO" id="GO:0016787">
    <property type="term" value="F:hydrolase activity"/>
    <property type="evidence" value="ECO:0007669"/>
    <property type="project" value="UniProtKB-UniRule"/>
</dbReference>
<proteinExistence type="inferred from homology"/>